<comment type="caution">
    <text evidence="1">The sequence shown here is derived from an EMBL/GenBank/DDBJ whole genome shotgun (WGS) entry which is preliminary data.</text>
</comment>
<evidence type="ECO:0000313" key="1">
    <source>
        <dbReference type="EMBL" id="KKL92993.1"/>
    </source>
</evidence>
<protein>
    <submittedName>
        <fullName evidence="1">Uncharacterized protein</fullName>
    </submittedName>
</protein>
<gene>
    <name evidence="1" type="ORF">LCGC14_1879130</name>
</gene>
<organism evidence="1">
    <name type="scientific">marine sediment metagenome</name>
    <dbReference type="NCBI Taxonomy" id="412755"/>
    <lineage>
        <taxon>unclassified sequences</taxon>
        <taxon>metagenomes</taxon>
        <taxon>ecological metagenomes</taxon>
    </lineage>
</organism>
<reference evidence="1" key="1">
    <citation type="journal article" date="2015" name="Nature">
        <title>Complex archaea that bridge the gap between prokaryotes and eukaryotes.</title>
        <authorList>
            <person name="Spang A."/>
            <person name="Saw J.H."/>
            <person name="Jorgensen S.L."/>
            <person name="Zaremba-Niedzwiedzka K."/>
            <person name="Martijn J."/>
            <person name="Lind A.E."/>
            <person name="van Eijk R."/>
            <person name="Schleper C."/>
            <person name="Guy L."/>
            <person name="Ettema T.J."/>
        </authorList>
    </citation>
    <scope>NUCLEOTIDE SEQUENCE</scope>
</reference>
<dbReference type="Pfam" id="PF17420">
    <property type="entry name" value="GP17"/>
    <property type="match status" value="1"/>
</dbReference>
<accession>A0A0F9G2U2</accession>
<sequence>MKPFHVPVSTIKEAKLILNTLAQYDLFQFHNKVKPDYANAGGLEVYVANVDGGNTHGWEEWEDTEGNGIDNIEV</sequence>
<dbReference type="AlphaFoldDB" id="A0A0F9G2U2"/>
<dbReference type="InterPro" id="IPR020285">
    <property type="entry name" value="Gp17"/>
</dbReference>
<dbReference type="EMBL" id="LAZR01019314">
    <property type="protein sequence ID" value="KKL92993.1"/>
    <property type="molecule type" value="Genomic_DNA"/>
</dbReference>
<proteinExistence type="predicted"/>
<name>A0A0F9G2U2_9ZZZZ</name>